<dbReference type="Proteomes" id="UP001149813">
    <property type="component" value="Unassembled WGS sequence"/>
</dbReference>
<accession>A0A9W7Y873</accession>
<dbReference type="GO" id="GO:0005634">
    <property type="term" value="C:nucleus"/>
    <property type="evidence" value="ECO:0007669"/>
    <property type="project" value="TreeGrafter"/>
</dbReference>
<name>A0A9W7Y873_9FUNG</name>
<keyword evidence="5 7" id="KW-0378">Hydrolase</keyword>
<dbReference type="PROSITE" id="PS50235">
    <property type="entry name" value="USP_3"/>
    <property type="match status" value="1"/>
</dbReference>
<dbReference type="InterPro" id="IPR018200">
    <property type="entry name" value="USP_CS"/>
</dbReference>
<comment type="catalytic activity">
    <reaction evidence="1 7">
        <text>Thiol-dependent hydrolysis of ester, thioester, amide, peptide and isopeptide bonds formed by the C-terminal Gly of ubiquitin (a 76-residue protein attached to proteins as an intracellular targeting signal).</text>
        <dbReference type="EC" id="3.4.19.12"/>
    </reaction>
</comment>
<dbReference type="FunFam" id="3.90.70.10:FF:000119">
    <property type="entry name" value="Ubiquitin specific peptidase 36"/>
    <property type="match status" value="1"/>
</dbReference>
<dbReference type="SUPFAM" id="SSF54001">
    <property type="entry name" value="Cysteine proteinases"/>
    <property type="match status" value="1"/>
</dbReference>
<dbReference type="InterPro" id="IPR001394">
    <property type="entry name" value="Peptidase_C19_UCH"/>
</dbReference>
<dbReference type="AlphaFoldDB" id="A0A9W7Y873"/>
<evidence type="ECO:0000256" key="2">
    <source>
        <dbReference type="ARBA" id="ARBA00009085"/>
    </source>
</evidence>
<feature type="region of interest" description="Disordered" evidence="8">
    <location>
        <begin position="502"/>
        <end position="534"/>
    </location>
</feature>
<feature type="compositionally biased region" description="Polar residues" evidence="8">
    <location>
        <begin position="69"/>
        <end position="84"/>
    </location>
</feature>
<keyword evidence="3 7" id="KW-0645">Protease</keyword>
<dbReference type="PROSITE" id="PS00973">
    <property type="entry name" value="USP_2"/>
    <property type="match status" value="1"/>
</dbReference>
<evidence type="ECO:0000313" key="10">
    <source>
        <dbReference type="EMBL" id="KAJ1725567.1"/>
    </source>
</evidence>
<feature type="region of interest" description="Disordered" evidence="8">
    <location>
        <begin position="640"/>
        <end position="714"/>
    </location>
</feature>
<feature type="compositionally biased region" description="Basic residues" evidence="8">
    <location>
        <begin position="507"/>
        <end position="518"/>
    </location>
</feature>
<evidence type="ECO:0000256" key="4">
    <source>
        <dbReference type="ARBA" id="ARBA00022786"/>
    </source>
</evidence>
<evidence type="ECO:0000259" key="9">
    <source>
        <dbReference type="PROSITE" id="PS50235"/>
    </source>
</evidence>
<dbReference type="GO" id="GO:0006508">
    <property type="term" value="P:proteolysis"/>
    <property type="evidence" value="ECO:0007669"/>
    <property type="project" value="UniProtKB-KW"/>
</dbReference>
<comment type="similarity">
    <text evidence="2 7">Belongs to the peptidase C19 family.</text>
</comment>
<dbReference type="OrthoDB" id="420187at2759"/>
<feature type="compositionally biased region" description="Basic and acidic residues" evidence="8">
    <location>
        <begin position="465"/>
        <end position="477"/>
    </location>
</feature>
<dbReference type="EC" id="3.4.19.12" evidence="7"/>
<dbReference type="CDD" id="cd02661">
    <property type="entry name" value="Peptidase_C19E"/>
    <property type="match status" value="1"/>
</dbReference>
<dbReference type="GO" id="GO:0004843">
    <property type="term" value="F:cysteine-type deubiquitinase activity"/>
    <property type="evidence" value="ECO:0007669"/>
    <property type="project" value="UniProtKB-UniRule"/>
</dbReference>
<evidence type="ECO:0000256" key="5">
    <source>
        <dbReference type="ARBA" id="ARBA00022801"/>
    </source>
</evidence>
<feature type="region of interest" description="Disordered" evidence="8">
    <location>
        <begin position="441"/>
        <end position="489"/>
    </location>
</feature>
<keyword evidence="6 7" id="KW-0788">Thiol protease</keyword>
<dbReference type="InterPro" id="IPR050164">
    <property type="entry name" value="Peptidase_C19"/>
</dbReference>
<dbReference type="Gene3D" id="3.90.70.10">
    <property type="entry name" value="Cysteine proteinases"/>
    <property type="match status" value="1"/>
</dbReference>
<keyword evidence="11" id="KW-1185">Reference proteome</keyword>
<evidence type="ECO:0000313" key="11">
    <source>
        <dbReference type="Proteomes" id="UP001149813"/>
    </source>
</evidence>
<feature type="region of interest" description="Disordered" evidence="8">
    <location>
        <begin position="62"/>
        <end position="101"/>
    </location>
</feature>
<protein>
    <recommendedName>
        <fullName evidence="7">Ubiquitin carboxyl-terminal hydrolase</fullName>
        <ecNumber evidence="7">3.4.19.12</ecNumber>
    </recommendedName>
</protein>
<reference evidence="10" key="1">
    <citation type="submission" date="2022-07" db="EMBL/GenBank/DDBJ databases">
        <title>Phylogenomic reconstructions and comparative analyses of Kickxellomycotina fungi.</title>
        <authorList>
            <person name="Reynolds N.K."/>
            <person name="Stajich J.E."/>
            <person name="Barry K."/>
            <person name="Grigoriev I.V."/>
            <person name="Crous P."/>
            <person name="Smith M.E."/>
        </authorList>
    </citation>
    <scope>NUCLEOTIDE SEQUENCE</scope>
    <source>
        <strain evidence="10">NBRC 32514</strain>
    </source>
</reference>
<evidence type="ECO:0000256" key="3">
    <source>
        <dbReference type="ARBA" id="ARBA00022670"/>
    </source>
</evidence>
<dbReference type="InterPro" id="IPR038765">
    <property type="entry name" value="Papain-like_cys_pep_sf"/>
</dbReference>
<dbReference type="PROSITE" id="PS00972">
    <property type="entry name" value="USP_1"/>
    <property type="match status" value="1"/>
</dbReference>
<dbReference type="InterPro" id="IPR028889">
    <property type="entry name" value="USP"/>
</dbReference>
<evidence type="ECO:0000256" key="6">
    <source>
        <dbReference type="ARBA" id="ARBA00022807"/>
    </source>
</evidence>
<proteinExistence type="inferred from homology"/>
<dbReference type="PANTHER" id="PTHR24006:SF758">
    <property type="entry name" value="UBIQUITIN CARBOXYL-TERMINAL HYDROLASE 36"/>
    <property type="match status" value="1"/>
</dbReference>
<evidence type="ECO:0000256" key="8">
    <source>
        <dbReference type="SAM" id="MobiDB-lite"/>
    </source>
</evidence>
<dbReference type="GO" id="GO:0005829">
    <property type="term" value="C:cytosol"/>
    <property type="evidence" value="ECO:0007669"/>
    <property type="project" value="TreeGrafter"/>
</dbReference>
<dbReference type="GO" id="GO:0016579">
    <property type="term" value="P:protein deubiquitination"/>
    <property type="evidence" value="ECO:0007669"/>
    <property type="project" value="InterPro"/>
</dbReference>
<evidence type="ECO:0000256" key="7">
    <source>
        <dbReference type="RuleBase" id="RU366025"/>
    </source>
</evidence>
<evidence type="ECO:0000256" key="1">
    <source>
        <dbReference type="ARBA" id="ARBA00000707"/>
    </source>
</evidence>
<dbReference type="Pfam" id="PF00443">
    <property type="entry name" value="UCH"/>
    <property type="match status" value="1"/>
</dbReference>
<comment type="caution">
    <text evidence="10">The sequence shown here is derived from an EMBL/GenBank/DDBJ whole genome shotgun (WGS) entry which is preliminary data.</text>
</comment>
<keyword evidence="4 7" id="KW-0833">Ubl conjugation pathway</keyword>
<gene>
    <name evidence="10" type="ORF">LPJ53_000237</name>
</gene>
<sequence>MSPGVTVAKPAMKVRKAGKYGVDAQLAKQSKADKVLLRRRIEFRLATQSDAKMDMLRKKYKPINDIDSRSNGTNGKTSASTNGSNKHKTAEPNGALDTNGLVESSGFRRAAHSLFPTERLSDGWVHMHSVGPGLNNLGNTCFLNSVLQCLTHTPVLAEYMLTRKHSASCRAGDNCMLCRFEAHVVRALSKRESSSISPKSIVGRLKLVAKHMRIGRQEDSHEFLRLLVEAFQRSLLHGIDPKIDRRIQETTLVHQVFGGYLQSQVKCERCGYESNTFEPLLDLSLDIHSGGSSISKALRGFTRPEMLTKSNRYKCDKCAKLVDATKQMTVYRLPRILTLQLKRFSTFGGGKINRYIEFPLNLNMKSYVSKTTSETGPYDYSLYAVLVHAGGTARSGHYYCYAKSPAGVWHELNDSMVHRVSVDTVLKQSAYMLFYERIGSPSPKKDSSQQAARTQPPPQGHVPKAKQESRDEARGEDLGQAVDTSAMPLRLATDDLETLLNGSSVEKKRKKKKNKKNRQGAPISSDGGEDNTMDKTVVKDKSKTLSKSNDSTTANAVKDIANEIDSLMLTSPTSADPKASSKQADAAIEKITADLEDCCSTSTWNVQTKDPKATATDTSKVIEWNEGMASKKAKISAIAGKKPASDLDPISMRPDRSSQYGAKIESWAGNDSIADQKASRERTAEERKAAKRRNRRPDEYDTAYDAGRQKKVKKAKLNRFADIANPFQTVGERFSKKKRR</sequence>
<dbReference type="EMBL" id="JANBOJ010000003">
    <property type="protein sequence ID" value="KAJ1725567.1"/>
    <property type="molecule type" value="Genomic_DNA"/>
</dbReference>
<feature type="compositionally biased region" description="Basic and acidic residues" evidence="8">
    <location>
        <begin position="677"/>
        <end position="688"/>
    </location>
</feature>
<feature type="domain" description="USP" evidence="9">
    <location>
        <begin position="132"/>
        <end position="438"/>
    </location>
</feature>
<dbReference type="PANTHER" id="PTHR24006">
    <property type="entry name" value="UBIQUITIN CARBOXYL-TERMINAL HYDROLASE"/>
    <property type="match status" value="1"/>
</dbReference>
<organism evidence="10 11">
    <name type="scientific">Coemansia erecta</name>
    <dbReference type="NCBI Taxonomy" id="147472"/>
    <lineage>
        <taxon>Eukaryota</taxon>
        <taxon>Fungi</taxon>
        <taxon>Fungi incertae sedis</taxon>
        <taxon>Zoopagomycota</taxon>
        <taxon>Kickxellomycotina</taxon>
        <taxon>Kickxellomycetes</taxon>
        <taxon>Kickxellales</taxon>
        <taxon>Kickxellaceae</taxon>
        <taxon>Coemansia</taxon>
    </lineage>
</organism>